<dbReference type="PANTHER" id="PTHR33121:SF79">
    <property type="entry name" value="CYCLIC DI-GMP PHOSPHODIESTERASE PDED-RELATED"/>
    <property type="match status" value="1"/>
</dbReference>
<name>A0ABX6YZU5_9RHOB</name>
<dbReference type="SUPFAM" id="SSF141868">
    <property type="entry name" value="EAL domain-like"/>
    <property type="match status" value="1"/>
</dbReference>
<dbReference type="Gene3D" id="3.20.20.450">
    <property type="entry name" value="EAL domain"/>
    <property type="match status" value="1"/>
</dbReference>
<evidence type="ECO:0000256" key="1">
    <source>
        <dbReference type="SAM" id="MobiDB-lite"/>
    </source>
</evidence>
<dbReference type="Pfam" id="PF00563">
    <property type="entry name" value="EAL"/>
    <property type="match status" value="1"/>
</dbReference>
<dbReference type="Proteomes" id="UP000192422">
    <property type="component" value="Chromosome"/>
</dbReference>
<evidence type="ECO:0000313" key="4">
    <source>
        <dbReference type="Proteomes" id="UP000192422"/>
    </source>
</evidence>
<dbReference type="CDD" id="cd01948">
    <property type="entry name" value="EAL"/>
    <property type="match status" value="1"/>
</dbReference>
<dbReference type="InterPro" id="IPR050706">
    <property type="entry name" value="Cyclic-di-GMP_PDE-like"/>
</dbReference>
<protein>
    <submittedName>
        <fullName evidence="3">EAL domain-containing protein</fullName>
    </submittedName>
</protein>
<dbReference type="PROSITE" id="PS50883">
    <property type="entry name" value="EAL"/>
    <property type="match status" value="1"/>
</dbReference>
<dbReference type="EMBL" id="CP053562">
    <property type="protein sequence ID" value="QPZ93295.1"/>
    <property type="molecule type" value="Genomic_DNA"/>
</dbReference>
<reference evidence="3 4" key="1">
    <citation type="submission" date="2020-05" db="EMBL/GenBank/DDBJ databases">
        <title>Thioclava electrotropha strain Elox9 finished genome.</title>
        <authorList>
            <person name="Rowe A.R."/>
            <person name="Wilbanks E.G."/>
        </authorList>
    </citation>
    <scope>NUCLEOTIDE SEQUENCE [LARGE SCALE GENOMIC DNA]</scope>
    <source>
        <strain evidence="3 4">Elox9</strain>
    </source>
</reference>
<feature type="domain" description="EAL" evidence="2">
    <location>
        <begin position="19"/>
        <end position="269"/>
    </location>
</feature>
<accession>A0ABX6YZU5</accession>
<sequence length="282" mass="31307">MPVHRDEDSPLSFAAAEQSRQALAMVRAAIDRHDVMLAYQPVIQTCRPDRPAFYEGLIRVLDDRGRIIPAKEFINAIERTEVGRKLDCLSLELGLKALLGQPDLRLAINMSARSIGYAPWTKVLNRGLAVDETVGERLILEITESSAMEIPELVSVFMEDLQARGVSFALDDFGAGYTSFRYLRDFYFDIIKVDGQFIRGISHDPDNQALTKSLLDVARHFEMFTIAEAVESLEDAEYVASLGVDCMQGYYFGAPTIHPPGASLPNRSGGVHDPSQSAINLR</sequence>
<dbReference type="InterPro" id="IPR001633">
    <property type="entry name" value="EAL_dom"/>
</dbReference>
<organism evidence="3 4">
    <name type="scientific">Thioclava electrotropha</name>
    <dbReference type="NCBI Taxonomy" id="1549850"/>
    <lineage>
        <taxon>Bacteria</taxon>
        <taxon>Pseudomonadati</taxon>
        <taxon>Pseudomonadota</taxon>
        <taxon>Alphaproteobacteria</taxon>
        <taxon>Rhodobacterales</taxon>
        <taxon>Paracoccaceae</taxon>
        <taxon>Thioclava</taxon>
    </lineage>
</organism>
<dbReference type="PANTHER" id="PTHR33121">
    <property type="entry name" value="CYCLIC DI-GMP PHOSPHODIESTERASE PDEF"/>
    <property type="match status" value="1"/>
</dbReference>
<proteinExistence type="predicted"/>
<keyword evidence="4" id="KW-1185">Reference proteome</keyword>
<feature type="region of interest" description="Disordered" evidence="1">
    <location>
        <begin position="263"/>
        <end position="282"/>
    </location>
</feature>
<evidence type="ECO:0000313" key="3">
    <source>
        <dbReference type="EMBL" id="QPZ93295.1"/>
    </source>
</evidence>
<dbReference type="SMART" id="SM00052">
    <property type="entry name" value="EAL"/>
    <property type="match status" value="1"/>
</dbReference>
<evidence type="ECO:0000259" key="2">
    <source>
        <dbReference type="PROSITE" id="PS50883"/>
    </source>
</evidence>
<dbReference type="InterPro" id="IPR035919">
    <property type="entry name" value="EAL_sf"/>
</dbReference>
<gene>
    <name evidence="3" type="ORF">AKL02_016990</name>
</gene>